<keyword evidence="5" id="KW-1185">Reference proteome</keyword>
<dbReference type="GO" id="GO:1901170">
    <property type="term" value="P:naphthalene catabolic process"/>
    <property type="evidence" value="ECO:0007669"/>
    <property type="project" value="InterPro"/>
</dbReference>
<evidence type="ECO:0000259" key="3">
    <source>
        <dbReference type="Pfam" id="PF01323"/>
    </source>
</evidence>
<organism evidence="4 5">
    <name type="scientific">Litorivicinus lipolyticus</name>
    <dbReference type="NCBI Taxonomy" id="418701"/>
    <lineage>
        <taxon>Bacteria</taxon>
        <taxon>Pseudomonadati</taxon>
        <taxon>Pseudomonadota</taxon>
        <taxon>Gammaproteobacteria</taxon>
        <taxon>Oceanospirillales</taxon>
        <taxon>Litorivicinaceae</taxon>
        <taxon>Litorivicinus</taxon>
    </lineage>
</organism>
<dbReference type="PANTHER" id="PTHR42943">
    <property type="entry name" value="GLUTATHIONE S-TRANSFERASE KAPPA"/>
    <property type="match status" value="1"/>
</dbReference>
<dbReference type="GO" id="GO:0006749">
    <property type="term" value="P:glutathione metabolic process"/>
    <property type="evidence" value="ECO:0007669"/>
    <property type="project" value="TreeGrafter"/>
</dbReference>
<gene>
    <name evidence="4" type="ORF">GH975_02035</name>
</gene>
<accession>A0A5Q2Q5R7</accession>
<keyword evidence="1 4" id="KW-0413">Isomerase</keyword>
<evidence type="ECO:0000256" key="1">
    <source>
        <dbReference type="PIRNR" id="PIRNR006386"/>
    </source>
</evidence>
<dbReference type="InterPro" id="IPR044087">
    <property type="entry name" value="NahD-like"/>
</dbReference>
<comment type="catalytic activity">
    <reaction evidence="1">
        <text>2-hydroxychromene-2-carboxylate = (3E)-4-(2-hydroxyphenyl)-2-oxobut-3-enoate</text>
        <dbReference type="Rhea" id="RHEA:27401"/>
        <dbReference type="ChEBI" id="CHEBI:59350"/>
        <dbReference type="ChEBI" id="CHEBI:59353"/>
        <dbReference type="EC" id="5.99.1.4"/>
    </reaction>
</comment>
<evidence type="ECO:0000256" key="2">
    <source>
        <dbReference type="PIRSR" id="PIRSR006386-1"/>
    </source>
</evidence>
<dbReference type="GO" id="GO:0004364">
    <property type="term" value="F:glutathione transferase activity"/>
    <property type="evidence" value="ECO:0007669"/>
    <property type="project" value="TreeGrafter"/>
</dbReference>
<dbReference type="PANTHER" id="PTHR42943:SF13">
    <property type="entry name" value="GLUTATHIONE S-TRANSFERASE KAPPA-RELATED"/>
    <property type="match status" value="1"/>
</dbReference>
<dbReference type="RefSeq" id="WP_153712913.1">
    <property type="nucleotide sequence ID" value="NZ_CP045871.1"/>
</dbReference>
<feature type="active site" description="Nucleophile" evidence="2">
    <location>
        <position position="12"/>
    </location>
</feature>
<comment type="similarity">
    <text evidence="1">Belongs to the GST superfamily. NadH family.</text>
</comment>
<dbReference type="GO" id="GO:0018845">
    <property type="term" value="F:2-hydroxychromene-2-carboxylate isomerase activity"/>
    <property type="evidence" value="ECO:0007669"/>
    <property type="project" value="UniProtKB-UniRule"/>
</dbReference>
<dbReference type="GO" id="GO:0004602">
    <property type="term" value="F:glutathione peroxidase activity"/>
    <property type="evidence" value="ECO:0007669"/>
    <property type="project" value="TreeGrafter"/>
</dbReference>
<evidence type="ECO:0000313" key="4">
    <source>
        <dbReference type="EMBL" id="QGG79409.1"/>
    </source>
</evidence>
<dbReference type="InterPro" id="IPR051924">
    <property type="entry name" value="GST_Kappa/NadH"/>
</dbReference>
<dbReference type="KEGG" id="llp:GH975_02035"/>
<dbReference type="EC" id="5.99.1.4" evidence="1"/>
<sequence>MAQVDYWFSPISPFTYFAGDRLEKTGLTINYRPFNIPAVFAATGGVPVPQRSPQRQAYRLQEIERLAKKSGLPVNLKPAFFPVDASLACQWMLVARNAGADIGALARALLSAVWAEDKNIADADTLAAISEQLGMDATWLSAAADAAQLLTDETQAAIDAGVFGSPFYQVGEQLFWGQEKIDDLADYV</sequence>
<feature type="domain" description="DSBA-like thioredoxin" evidence="3">
    <location>
        <begin position="3"/>
        <end position="187"/>
    </location>
</feature>
<dbReference type="InterPro" id="IPR014440">
    <property type="entry name" value="HCCAis_GSTk"/>
</dbReference>
<reference evidence="4 5" key="1">
    <citation type="submission" date="2019-11" db="EMBL/GenBank/DDBJ databases">
        <authorList>
            <person name="Khan S.A."/>
            <person name="Jeon C.O."/>
            <person name="Chun B.H."/>
        </authorList>
    </citation>
    <scope>NUCLEOTIDE SEQUENCE [LARGE SCALE GENOMIC DNA]</scope>
    <source>
        <strain evidence="4 5">IMCC 1097</strain>
    </source>
</reference>
<dbReference type="Gene3D" id="3.40.30.10">
    <property type="entry name" value="Glutaredoxin"/>
    <property type="match status" value="1"/>
</dbReference>
<dbReference type="AlphaFoldDB" id="A0A5Q2Q5R7"/>
<dbReference type="InterPro" id="IPR001853">
    <property type="entry name" value="DSBA-like_thioredoxin_dom"/>
</dbReference>
<protein>
    <recommendedName>
        <fullName evidence="1">2-hydroxychromene-2-carboxylate isomerase</fullName>
        <ecNumber evidence="1">5.99.1.4</ecNumber>
    </recommendedName>
</protein>
<dbReference type="EMBL" id="CP045871">
    <property type="protein sequence ID" value="QGG79409.1"/>
    <property type="molecule type" value="Genomic_DNA"/>
</dbReference>
<dbReference type="CDD" id="cd03022">
    <property type="entry name" value="DsbA_HCCA_Iso"/>
    <property type="match status" value="1"/>
</dbReference>
<dbReference type="OrthoDB" id="5244108at2"/>
<evidence type="ECO:0000313" key="5">
    <source>
        <dbReference type="Proteomes" id="UP000388235"/>
    </source>
</evidence>
<dbReference type="Pfam" id="PF01323">
    <property type="entry name" value="DSBA"/>
    <property type="match status" value="1"/>
</dbReference>
<dbReference type="Proteomes" id="UP000388235">
    <property type="component" value="Chromosome"/>
</dbReference>
<dbReference type="SUPFAM" id="SSF52833">
    <property type="entry name" value="Thioredoxin-like"/>
    <property type="match status" value="1"/>
</dbReference>
<dbReference type="PIRSF" id="PIRSF006386">
    <property type="entry name" value="HCCAis_GSTk"/>
    <property type="match status" value="1"/>
</dbReference>
<dbReference type="InterPro" id="IPR036249">
    <property type="entry name" value="Thioredoxin-like_sf"/>
</dbReference>
<proteinExistence type="inferred from homology"/>
<name>A0A5Q2Q5R7_9GAMM</name>